<sequence>MLKSSLFQRLVFMSALSLSLSNRHSTCLQEVNINKEEYMERLQKISSTYQVLIFIDHTSREGGCFLGCNWPLIFWDSTSLDLNPFVFSLYLSPTQIKRG</sequence>
<keyword evidence="3" id="KW-1185">Reference proteome</keyword>
<dbReference type="EMBL" id="CM035441">
    <property type="protein sequence ID" value="KAH7281520.1"/>
    <property type="molecule type" value="Genomic_DNA"/>
</dbReference>
<evidence type="ECO:0000256" key="1">
    <source>
        <dbReference type="SAM" id="SignalP"/>
    </source>
</evidence>
<dbReference type="AlphaFoldDB" id="A0A8T2QD19"/>
<organism evidence="2 3">
    <name type="scientific">Ceratopteris richardii</name>
    <name type="common">Triangle waterfern</name>
    <dbReference type="NCBI Taxonomy" id="49495"/>
    <lineage>
        <taxon>Eukaryota</taxon>
        <taxon>Viridiplantae</taxon>
        <taxon>Streptophyta</taxon>
        <taxon>Embryophyta</taxon>
        <taxon>Tracheophyta</taxon>
        <taxon>Polypodiopsida</taxon>
        <taxon>Polypodiidae</taxon>
        <taxon>Polypodiales</taxon>
        <taxon>Pteridineae</taxon>
        <taxon>Pteridaceae</taxon>
        <taxon>Parkerioideae</taxon>
        <taxon>Ceratopteris</taxon>
    </lineage>
</organism>
<dbReference type="Proteomes" id="UP000825935">
    <property type="component" value="Chromosome 36"/>
</dbReference>
<reference evidence="2" key="1">
    <citation type="submission" date="2021-08" db="EMBL/GenBank/DDBJ databases">
        <title>WGS assembly of Ceratopteris richardii.</title>
        <authorList>
            <person name="Marchant D.B."/>
            <person name="Chen G."/>
            <person name="Jenkins J."/>
            <person name="Shu S."/>
            <person name="Leebens-Mack J."/>
            <person name="Grimwood J."/>
            <person name="Schmutz J."/>
            <person name="Soltis P."/>
            <person name="Soltis D."/>
            <person name="Chen Z.-H."/>
        </authorList>
    </citation>
    <scope>NUCLEOTIDE SEQUENCE</scope>
    <source>
        <strain evidence="2">Whitten #5841</strain>
        <tissue evidence="2">Leaf</tissue>
    </source>
</reference>
<protein>
    <submittedName>
        <fullName evidence="2">Uncharacterized protein</fullName>
    </submittedName>
</protein>
<gene>
    <name evidence="2" type="ORF">KP509_36G051700</name>
</gene>
<proteinExistence type="predicted"/>
<feature type="chain" id="PRO_5035883706" evidence="1">
    <location>
        <begin position="22"/>
        <end position="99"/>
    </location>
</feature>
<keyword evidence="1" id="KW-0732">Signal</keyword>
<evidence type="ECO:0000313" key="2">
    <source>
        <dbReference type="EMBL" id="KAH7281520.1"/>
    </source>
</evidence>
<evidence type="ECO:0000313" key="3">
    <source>
        <dbReference type="Proteomes" id="UP000825935"/>
    </source>
</evidence>
<accession>A0A8T2QD19</accession>
<comment type="caution">
    <text evidence="2">The sequence shown here is derived from an EMBL/GenBank/DDBJ whole genome shotgun (WGS) entry which is preliminary data.</text>
</comment>
<name>A0A8T2QD19_CERRI</name>
<feature type="signal peptide" evidence="1">
    <location>
        <begin position="1"/>
        <end position="21"/>
    </location>
</feature>